<comment type="caution">
    <text evidence="2">The sequence shown here is derived from an EMBL/GenBank/DDBJ whole genome shotgun (WGS) entry which is preliminary data.</text>
</comment>
<dbReference type="Proteomes" id="UP001500305">
    <property type="component" value="Unassembled WGS sequence"/>
</dbReference>
<organism evidence="2 3">
    <name type="scientific">Kitasatospora cystarginea</name>
    <dbReference type="NCBI Taxonomy" id="58350"/>
    <lineage>
        <taxon>Bacteria</taxon>
        <taxon>Bacillati</taxon>
        <taxon>Actinomycetota</taxon>
        <taxon>Actinomycetes</taxon>
        <taxon>Kitasatosporales</taxon>
        <taxon>Streptomycetaceae</taxon>
        <taxon>Kitasatospora</taxon>
    </lineage>
</organism>
<dbReference type="Pfam" id="PF00583">
    <property type="entry name" value="Acetyltransf_1"/>
    <property type="match status" value="1"/>
</dbReference>
<dbReference type="SUPFAM" id="SSF55729">
    <property type="entry name" value="Acyl-CoA N-acyltransferases (Nat)"/>
    <property type="match status" value="1"/>
</dbReference>
<name>A0ABP5QKB7_9ACTN</name>
<evidence type="ECO:0000259" key="1">
    <source>
        <dbReference type="PROSITE" id="PS51186"/>
    </source>
</evidence>
<dbReference type="InterPro" id="IPR016181">
    <property type="entry name" value="Acyl_CoA_acyltransferase"/>
</dbReference>
<protein>
    <submittedName>
        <fullName evidence="2">GNAT family N-acetyltransferase</fullName>
    </submittedName>
</protein>
<dbReference type="PROSITE" id="PS51186">
    <property type="entry name" value="GNAT"/>
    <property type="match status" value="1"/>
</dbReference>
<dbReference type="EMBL" id="BAAATR010000006">
    <property type="protein sequence ID" value="GAA2238604.1"/>
    <property type="molecule type" value="Genomic_DNA"/>
</dbReference>
<evidence type="ECO:0000313" key="3">
    <source>
        <dbReference type="Proteomes" id="UP001500305"/>
    </source>
</evidence>
<dbReference type="Gene3D" id="1.10.287.900">
    <property type="entry name" value="The crystal structure of the spermine/spermidine acetyltransferase from enterococcus faecali"/>
    <property type="match status" value="1"/>
</dbReference>
<accession>A0ABP5QKB7</accession>
<dbReference type="InterPro" id="IPR027455">
    <property type="entry name" value="Sper_AcTfrase_N"/>
</dbReference>
<evidence type="ECO:0000313" key="2">
    <source>
        <dbReference type="EMBL" id="GAA2238604.1"/>
    </source>
</evidence>
<gene>
    <name evidence="2" type="ORF">GCM10010430_19580</name>
</gene>
<reference evidence="3" key="1">
    <citation type="journal article" date="2019" name="Int. J. Syst. Evol. Microbiol.">
        <title>The Global Catalogue of Microorganisms (GCM) 10K type strain sequencing project: providing services to taxonomists for standard genome sequencing and annotation.</title>
        <authorList>
            <consortium name="The Broad Institute Genomics Platform"/>
            <consortium name="The Broad Institute Genome Sequencing Center for Infectious Disease"/>
            <person name="Wu L."/>
            <person name="Ma J."/>
        </authorList>
    </citation>
    <scope>NUCLEOTIDE SEQUENCE [LARGE SCALE GENOMIC DNA]</scope>
    <source>
        <strain evidence="3">JCM 7356</strain>
    </source>
</reference>
<dbReference type="CDD" id="cd04301">
    <property type="entry name" value="NAT_SF"/>
    <property type="match status" value="1"/>
</dbReference>
<dbReference type="InterPro" id="IPR000182">
    <property type="entry name" value="GNAT_dom"/>
</dbReference>
<feature type="domain" description="N-acetyltransferase" evidence="1">
    <location>
        <begin position="8"/>
        <end position="164"/>
    </location>
</feature>
<sequence length="164" mass="18165">MPGMSSSLRLKKITPDDVEAACSLRVRPDQEGLVAPVARSLAEAYAQPETAWPRLVFDGERLVGFVMAFFDVRFDPDDPKDVPRSGLWRLNIAAGEQGRGYGRFAVEAVCEEIRRRGQTRVTTTWAPGEHGPGEFYRRLGFRLTGETSGDQVVGELDLAALRAR</sequence>
<dbReference type="Gene3D" id="3.40.630.30">
    <property type="match status" value="1"/>
</dbReference>
<keyword evidence="3" id="KW-1185">Reference proteome</keyword>
<proteinExistence type="predicted"/>